<dbReference type="AlphaFoldDB" id="V6LLH4"/>
<proteinExistence type="predicted"/>
<sequence length="201" mass="23907">MQPLLKSLNIDKLPTEEIINQLIQYIDNIQVEKQDISSKYENCKSALQQILQSNLAAHKKFYEIRSDLTQQMLQEKTFRNEFLTEIEDAISELRQEAAIMELDDLTYDCDDEIDTNNRNELEEAVFQLQKAILKNEKQVSELECPEIINTCRRYAESEFLRNKDRIKDLQVKIDEYCQKFQLLKLRLSVEEFNKYNVQIDE</sequence>
<dbReference type="EMBL" id="AUWU02000005">
    <property type="protein sequence ID" value="KAH0572619.1"/>
    <property type="molecule type" value="Genomic_DNA"/>
</dbReference>
<reference evidence="2 3" key="1">
    <citation type="journal article" date="2014" name="PLoS Genet.">
        <title>The Genome of Spironucleus salmonicida Highlights a Fish Pathogen Adapted to Fluctuating Environments.</title>
        <authorList>
            <person name="Xu F."/>
            <person name="Jerlstrom-Hultqvist J."/>
            <person name="Einarsson E."/>
            <person name="Astvaldsson A."/>
            <person name="Svard S.G."/>
            <person name="Andersson J.O."/>
        </authorList>
    </citation>
    <scope>NUCLEOTIDE SEQUENCE</scope>
    <source>
        <strain evidence="3">ATCC 50377</strain>
    </source>
</reference>
<keyword evidence="1" id="KW-0175">Coiled coil</keyword>
<name>V6LLH4_9EUKA</name>
<dbReference type="Proteomes" id="UP000018208">
    <property type="component" value="Unassembled WGS sequence"/>
</dbReference>
<feature type="coiled-coil region" evidence="1">
    <location>
        <begin position="83"/>
        <end position="138"/>
    </location>
</feature>
<evidence type="ECO:0000313" key="4">
    <source>
        <dbReference type="Proteomes" id="UP000018208"/>
    </source>
</evidence>
<gene>
    <name evidence="2" type="ORF">SS50377_15616</name>
    <name evidence="3" type="ORF">SS50377_24730</name>
</gene>
<protein>
    <submittedName>
        <fullName evidence="2">Uncharacterized protein</fullName>
    </submittedName>
</protein>
<keyword evidence="4" id="KW-1185">Reference proteome</keyword>
<dbReference type="EMBL" id="KI546115">
    <property type="protein sequence ID" value="EST44611.1"/>
    <property type="molecule type" value="Genomic_DNA"/>
</dbReference>
<dbReference type="VEuPathDB" id="GiardiaDB:SS50377_24730"/>
<evidence type="ECO:0000313" key="3">
    <source>
        <dbReference type="EMBL" id="KAH0572619.1"/>
    </source>
</evidence>
<evidence type="ECO:0000313" key="2">
    <source>
        <dbReference type="EMBL" id="EST44611.1"/>
    </source>
</evidence>
<accession>V6LLH4</accession>
<evidence type="ECO:0000256" key="1">
    <source>
        <dbReference type="SAM" id="Coils"/>
    </source>
</evidence>
<organism evidence="2">
    <name type="scientific">Spironucleus salmonicida</name>
    <dbReference type="NCBI Taxonomy" id="348837"/>
    <lineage>
        <taxon>Eukaryota</taxon>
        <taxon>Metamonada</taxon>
        <taxon>Diplomonadida</taxon>
        <taxon>Hexamitidae</taxon>
        <taxon>Hexamitinae</taxon>
        <taxon>Spironucleus</taxon>
    </lineage>
</organism>
<reference evidence="3" key="2">
    <citation type="submission" date="2020-12" db="EMBL/GenBank/DDBJ databases">
        <title>New Spironucleus salmonicida genome in near-complete chromosomes.</title>
        <authorList>
            <person name="Xu F."/>
            <person name="Kurt Z."/>
            <person name="Jimenez-Gonzalez A."/>
            <person name="Astvaldsson A."/>
            <person name="Andersson J.O."/>
            <person name="Svard S.G."/>
        </authorList>
    </citation>
    <scope>NUCLEOTIDE SEQUENCE</scope>
    <source>
        <strain evidence="3">ATCC 50377</strain>
    </source>
</reference>